<reference evidence="1 2" key="2">
    <citation type="journal article" date="2022" name="Mol. Ecol. Resour.">
        <title>The genomes of chicory, endive, great burdock and yacon provide insights into Asteraceae paleo-polyploidization history and plant inulin production.</title>
        <authorList>
            <person name="Fan W."/>
            <person name="Wang S."/>
            <person name="Wang H."/>
            <person name="Wang A."/>
            <person name="Jiang F."/>
            <person name="Liu H."/>
            <person name="Zhao H."/>
            <person name="Xu D."/>
            <person name="Zhang Y."/>
        </authorList>
    </citation>
    <scope>NUCLEOTIDE SEQUENCE [LARGE SCALE GENOMIC DNA]</scope>
    <source>
        <strain evidence="2">cv. Niubang</strain>
    </source>
</reference>
<evidence type="ECO:0000313" key="1">
    <source>
        <dbReference type="EMBL" id="KAI3747894.1"/>
    </source>
</evidence>
<keyword evidence="2" id="KW-1185">Reference proteome</keyword>
<comment type="caution">
    <text evidence="1">The sequence shown here is derived from an EMBL/GenBank/DDBJ whole genome shotgun (WGS) entry which is preliminary data.</text>
</comment>
<dbReference type="EMBL" id="CM042049">
    <property type="protein sequence ID" value="KAI3747894.1"/>
    <property type="molecule type" value="Genomic_DNA"/>
</dbReference>
<reference evidence="2" key="1">
    <citation type="journal article" date="2022" name="Mol. Ecol. Resour.">
        <title>The genomes of chicory, endive, great burdock and yacon provide insights into Asteraceae palaeo-polyploidization history and plant inulin production.</title>
        <authorList>
            <person name="Fan W."/>
            <person name="Wang S."/>
            <person name="Wang H."/>
            <person name="Wang A."/>
            <person name="Jiang F."/>
            <person name="Liu H."/>
            <person name="Zhao H."/>
            <person name="Xu D."/>
            <person name="Zhang Y."/>
        </authorList>
    </citation>
    <scope>NUCLEOTIDE SEQUENCE [LARGE SCALE GENOMIC DNA]</scope>
    <source>
        <strain evidence="2">cv. Niubang</strain>
    </source>
</reference>
<organism evidence="1 2">
    <name type="scientific">Arctium lappa</name>
    <name type="common">Greater burdock</name>
    <name type="synonym">Lappa major</name>
    <dbReference type="NCBI Taxonomy" id="4217"/>
    <lineage>
        <taxon>Eukaryota</taxon>
        <taxon>Viridiplantae</taxon>
        <taxon>Streptophyta</taxon>
        <taxon>Embryophyta</taxon>
        <taxon>Tracheophyta</taxon>
        <taxon>Spermatophyta</taxon>
        <taxon>Magnoliopsida</taxon>
        <taxon>eudicotyledons</taxon>
        <taxon>Gunneridae</taxon>
        <taxon>Pentapetalae</taxon>
        <taxon>asterids</taxon>
        <taxon>campanulids</taxon>
        <taxon>Asterales</taxon>
        <taxon>Asteraceae</taxon>
        <taxon>Carduoideae</taxon>
        <taxon>Cardueae</taxon>
        <taxon>Arctiinae</taxon>
        <taxon>Arctium</taxon>
    </lineage>
</organism>
<proteinExistence type="predicted"/>
<gene>
    <name evidence="1" type="ORF">L6452_10621</name>
</gene>
<sequence length="72" mass="7655">MGGCLVSFFCHFCLSENPTHTLNLTQPDTLGPPIKSSSVRTTTTAAAAALPPIPNLGFQTRGADFSHRSPRI</sequence>
<name>A0ACB9DMI1_ARCLA</name>
<evidence type="ECO:0000313" key="2">
    <source>
        <dbReference type="Proteomes" id="UP001055879"/>
    </source>
</evidence>
<dbReference type="Proteomes" id="UP001055879">
    <property type="component" value="Linkage Group LG03"/>
</dbReference>
<accession>A0ACB9DMI1</accession>
<protein>
    <submittedName>
        <fullName evidence="1">Uncharacterized protein</fullName>
    </submittedName>
</protein>